<keyword evidence="3" id="KW-1185">Reference proteome</keyword>
<evidence type="ECO:0000313" key="3">
    <source>
        <dbReference type="Proteomes" id="UP000789375"/>
    </source>
</evidence>
<sequence length="79" mass="8822">MISNIIKTVEENIKDSDAELIVNASDITLDDTERIYASGDIGSDIESEDSEPKDKHNLDPKSESTENDEISDIINIYSY</sequence>
<proteinExistence type="predicted"/>
<reference evidence="2" key="1">
    <citation type="submission" date="2021-06" db="EMBL/GenBank/DDBJ databases">
        <authorList>
            <person name="Kallberg Y."/>
            <person name="Tangrot J."/>
            <person name="Rosling A."/>
        </authorList>
    </citation>
    <scope>NUCLEOTIDE SEQUENCE</scope>
    <source>
        <strain evidence="2">87-6 pot B 2015</strain>
    </source>
</reference>
<evidence type="ECO:0000313" key="2">
    <source>
        <dbReference type="EMBL" id="CAG8586110.1"/>
    </source>
</evidence>
<dbReference type="EMBL" id="CAJVPP010002076">
    <property type="protein sequence ID" value="CAG8586110.1"/>
    <property type="molecule type" value="Genomic_DNA"/>
</dbReference>
<organism evidence="2 3">
    <name type="scientific">Funneliformis mosseae</name>
    <name type="common">Endomycorrhizal fungus</name>
    <name type="synonym">Glomus mosseae</name>
    <dbReference type="NCBI Taxonomy" id="27381"/>
    <lineage>
        <taxon>Eukaryota</taxon>
        <taxon>Fungi</taxon>
        <taxon>Fungi incertae sedis</taxon>
        <taxon>Mucoromycota</taxon>
        <taxon>Glomeromycotina</taxon>
        <taxon>Glomeromycetes</taxon>
        <taxon>Glomerales</taxon>
        <taxon>Glomeraceae</taxon>
        <taxon>Funneliformis</taxon>
    </lineage>
</organism>
<dbReference type="AlphaFoldDB" id="A0A9N9C361"/>
<feature type="compositionally biased region" description="Basic and acidic residues" evidence="1">
    <location>
        <begin position="50"/>
        <end position="64"/>
    </location>
</feature>
<accession>A0A9N9C361</accession>
<comment type="caution">
    <text evidence="2">The sequence shown here is derived from an EMBL/GenBank/DDBJ whole genome shotgun (WGS) entry which is preliminary data.</text>
</comment>
<gene>
    <name evidence="2" type="ORF">FMOSSE_LOCUS8199</name>
</gene>
<protein>
    <submittedName>
        <fullName evidence="2">3074_t:CDS:1</fullName>
    </submittedName>
</protein>
<evidence type="ECO:0000256" key="1">
    <source>
        <dbReference type="SAM" id="MobiDB-lite"/>
    </source>
</evidence>
<name>A0A9N9C361_FUNMO</name>
<feature type="region of interest" description="Disordered" evidence="1">
    <location>
        <begin position="38"/>
        <end position="71"/>
    </location>
</feature>
<dbReference type="Proteomes" id="UP000789375">
    <property type="component" value="Unassembled WGS sequence"/>
</dbReference>